<dbReference type="Gene3D" id="3.40.630.10">
    <property type="entry name" value="Zn peptidases"/>
    <property type="match status" value="1"/>
</dbReference>
<dbReference type="Gene3D" id="2.60.40.3120">
    <property type="match status" value="1"/>
</dbReference>
<evidence type="ECO:0000256" key="6">
    <source>
        <dbReference type="ARBA" id="ARBA00026108"/>
    </source>
</evidence>
<organism evidence="11 12">
    <name type="scientific">Cyprinus carpio</name>
    <name type="common">Common carp</name>
    <dbReference type="NCBI Taxonomy" id="7962"/>
    <lineage>
        <taxon>Eukaryota</taxon>
        <taxon>Metazoa</taxon>
        <taxon>Chordata</taxon>
        <taxon>Craniata</taxon>
        <taxon>Vertebrata</taxon>
        <taxon>Euteleostomi</taxon>
        <taxon>Actinopterygii</taxon>
        <taxon>Neopterygii</taxon>
        <taxon>Teleostei</taxon>
        <taxon>Ostariophysi</taxon>
        <taxon>Cypriniformes</taxon>
        <taxon>Cyprinidae</taxon>
        <taxon>Cyprininae</taxon>
        <taxon>Cyprinus</taxon>
    </lineage>
</organism>
<dbReference type="GO" id="GO:0005829">
    <property type="term" value="C:cytosol"/>
    <property type="evidence" value="ECO:0007669"/>
    <property type="project" value="UniProtKB-SubCell"/>
</dbReference>
<evidence type="ECO:0000256" key="2">
    <source>
        <dbReference type="ARBA" id="ARBA00004514"/>
    </source>
</evidence>
<dbReference type="InterPro" id="IPR000834">
    <property type="entry name" value="Peptidase_M14"/>
</dbReference>
<accession>A0A8C1V196</accession>
<feature type="domain" description="Peptidase M14" evidence="10">
    <location>
        <begin position="691"/>
        <end position="958"/>
    </location>
</feature>
<reference evidence="11" key="1">
    <citation type="submission" date="2025-08" db="UniProtKB">
        <authorList>
            <consortium name="Ensembl"/>
        </authorList>
    </citation>
    <scope>IDENTIFICATION</scope>
</reference>
<evidence type="ECO:0000256" key="9">
    <source>
        <dbReference type="SAM" id="MobiDB-lite"/>
    </source>
</evidence>
<dbReference type="InterPro" id="IPR040626">
    <property type="entry name" value="Pepdidase_M14_N"/>
</dbReference>
<feature type="compositionally biased region" description="Basic and acidic residues" evidence="9">
    <location>
        <begin position="427"/>
        <end position="437"/>
    </location>
</feature>
<comment type="cofactor">
    <cofactor evidence="1">
        <name>Zn(2+)</name>
        <dbReference type="ChEBI" id="CHEBI:29105"/>
    </cofactor>
</comment>
<comment type="catalytic activity">
    <reaction evidence="5">
        <text>C-terminal L-alpha-aminoacyl-L-glutamyl-L-glutamyl-[tubulin] + H2O = C-terminal L-alpha-aminoacyl-L-glutamyl-[tubulin] + L-glutamate</text>
        <dbReference type="Rhea" id="RHEA:63792"/>
        <dbReference type="Rhea" id="RHEA-COMP:16435"/>
        <dbReference type="Rhea" id="RHEA-COMP:16436"/>
        <dbReference type="ChEBI" id="CHEBI:15377"/>
        <dbReference type="ChEBI" id="CHEBI:29985"/>
        <dbReference type="ChEBI" id="CHEBI:149555"/>
        <dbReference type="ChEBI" id="CHEBI:149556"/>
        <dbReference type="EC" id="3.4.17.24"/>
    </reaction>
    <physiologicalReaction direction="left-to-right" evidence="5">
        <dbReference type="Rhea" id="RHEA:63793"/>
    </physiologicalReaction>
</comment>
<feature type="compositionally biased region" description="Acidic residues" evidence="9">
    <location>
        <begin position="395"/>
        <end position="418"/>
    </location>
</feature>
<dbReference type="GO" id="GO:0006508">
    <property type="term" value="P:proteolysis"/>
    <property type="evidence" value="ECO:0007669"/>
    <property type="project" value="InterPro"/>
</dbReference>
<dbReference type="InterPro" id="IPR016024">
    <property type="entry name" value="ARM-type_fold"/>
</dbReference>
<evidence type="ECO:0000256" key="4">
    <source>
        <dbReference type="ARBA" id="ARBA00022645"/>
    </source>
</evidence>
<evidence type="ECO:0000256" key="8">
    <source>
        <dbReference type="PROSITE-ProRule" id="PRU01379"/>
    </source>
</evidence>
<protein>
    <recommendedName>
        <fullName evidence="6">tubulin-glutamate carboxypeptidase</fullName>
        <ecNumber evidence="6">3.4.17.24</ecNumber>
    </recommendedName>
</protein>
<keyword evidence="4" id="KW-0378">Hydrolase</keyword>
<feature type="compositionally biased region" description="Basic and acidic residues" evidence="9">
    <location>
        <begin position="359"/>
        <end position="372"/>
    </location>
</feature>
<dbReference type="GO" id="GO:0008270">
    <property type="term" value="F:zinc ion binding"/>
    <property type="evidence" value="ECO:0007669"/>
    <property type="project" value="InterPro"/>
</dbReference>
<dbReference type="EC" id="3.4.17.24" evidence="6"/>
<dbReference type="PANTHER" id="PTHR12756">
    <property type="entry name" value="CYTOSOLIC CARBOXYPEPTIDASE"/>
    <property type="match status" value="1"/>
</dbReference>
<dbReference type="InterPro" id="IPR011989">
    <property type="entry name" value="ARM-like"/>
</dbReference>
<feature type="region of interest" description="Disordered" evidence="9">
    <location>
        <begin position="324"/>
        <end position="372"/>
    </location>
</feature>
<dbReference type="Pfam" id="PF25571">
    <property type="entry name" value="TPR_CCP1_N"/>
    <property type="match status" value="1"/>
</dbReference>
<feature type="region of interest" description="Disordered" evidence="9">
    <location>
        <begin position="393"/>
        <end position="437"/>
    </location>
</feature>
<proteinExistence type="inferred from homology"/>
<evidence type="ECO:0000313" key="11">
    <source>
        <dbReference type="Ensembl" id="ENSCCRP00015045209.1"/>
    </source>
</evidence>
<dbReference type="PROSITE" id="PS52035">
    <property type="entry name" value="PEPTIDASE_M14"/>
    <property type="match status" value="1"/>
</dbReference>
<dbReference type="InterPro" id="IPR050821">
    <property type="entry name" value="Cytosolic_carboxypeptidase"/>
</dbReference>
<dbReference type="PANTHER" id="PTHR12756:SF5">
    <property type="entry name" value="CYTOSOLIC CARBOXYPEPTIDASE 4"/>
    <property type="match status" value="1"/>
</dbReference>
<keyword evidence="4" id="KW-0121">Carboxypeptidase</keyword>
<feature type="region of interest" description="Disordered" evidence="9">
    <location>
        <begin position="1013"/>
        <end position="1045"/>
    </location>
</feature>
<dbReference type="AlphaFoldDB" id="A0A8C1V196"/>
<evidence type="ECO:0000256" key="5">
    <source>
        <dbReference type="ARBA" id="ARBA00024524"/>
    </source>
</evidence>
<keyword evidence="4" id="KW-0645">Protease</keyword>
<dbReference type="GO" id="GO:0004181">
    <property type="term" value="F:metallocarboxypeptidase activity"/>
    <property type="evidence" value="ECO:0007669"/>
    <property type="project" value="InterPro"/>
</dbReference>
<name>A0A8C1V196_CYPCA</name>
<dbReference type="Ensembl" id="ENSCCRT00015046732.1">
    <property type="protein sequence ID" value="ENSCCRP00015045209.1"/>
    <property type="gene ID" value="ENSCCRG00015018767.1"/>
</dbReference>
<dbReference type="SUPFAM" id="SSF48371">
    <property type="entry name" value="ARM repeat"/>
    <property type="match status" value="1"/>
</dbReference>
<evidence type="ECO:0000313" key="12">
    <source>
        <dbReference type="Proteomes" id="UP000694700"/>
    </source>
</evidence>
<evidence type="ECO:0000256" key="3">
    <source>
        <dbReference type="ARBA" id="ARBA00005988"/>
    </source>
</evidence>
<dbReference type="Proteomes" id="UP000694700">
    <property type="component" value="Unplaced"/>
</dbReference>
<evidence type="ECO:0000256" key="1">
    <source>
        <dbReference type="ARBA" id="ARBA00001947"/>
    </source>
</evidence>
<evidence type="ECO:0000259" key="10">
    <source>
        <dbReference type="PROSITE" id="PS52035"/>
    </source>
</evidence>
<dbReference type="SUPFAM" id="SSF53187">
    <property type="entry name" value="Zn-dependent exopeptidases"/>
    <property type="match status" value="1"/>
</dbReference>
<dbReference type="Gene3D" id="1.25.10.10">
    <property type="entry name" value="Leucine-rich Repeat Variant"/>
    <property type="match status" value="1"/>
</dbReference>
<comment type="subcellular location">
    <subcellularLocation>
        <location evidence="2">Cytoplasm</location>
        <location evidence="2">Cytosol</location>
    </subcellularLocation>
</comment>
<feature type="active site" description="Proton donor/acceptor" evidence="8">
    <location>
        <position position="922"/>
    </location>
</feature>
<feature type="compositionally biased region" description="Acidic residues" evidence="9">
    <location>
        <begin position="332"/>
        <end position="358"/>
    </location>
</feature>
<comment type="similarity">
    <text evidence="3 8">Belongs to the peptidase M14 family.</text>
</comment>
<sequence>MCPECIYYNRGKQYASTPTETSPKVFLWFSGRALRQVELLSVLHFLFSFQNAGDKENMLNILNVLDELLSAGTDRRIHHMISKGGSEALLTALVNSARSFTPNYTILLPLLHLLAKVGYRDRQIGLKAQKADAVLVVLGLLRQNTENSRRAAACLWVLRVFCSSVTTANLLGKNRGLDVVFMLISPHSTKHLRTVNSVLQRFQIYVNCRTAVVKGYIADLLKLYEDWHNNDVNLKNIPIRRALLHCLQCAANSAVGRDALVAEGGISLLFQTTQTCLTMKGLESLVEPAIELMRKCNPKVPLPLTSDKSVFSFPFPGQPVDDWDADLGLYDDSLEDDSDEDAENEEPDNRDYEDDLETDVNKLRPQPEPDRTLEQLGQYVRLCPELHHDFQDLDSSSEVDESSDDDSTLEGDLNDETQSDQRGSDLPSDRDEHHLHTSDFHKHYLNCSRRGQKGHSSMVDRLLEKYGICIPNHDPRLYAATAANTKSIAGYSILAFPDFWGHLPPQEQEPMAKRPPHVQRKKVFEDIQRLICPEDIINKVIFDMDDHSPQCTPDMCPSSLHFFSKFESGNLRKAIQIRSHEYDLILNADVNSSAFCQWFYFEVSGMVAGVPYRFNIINCEKGNSQYNYGMQPVLYSVRDALEGRPHWVRTGSEISLHIYSHILHSAFSFYTLTFTVMFHHDDDVCYLAYHYPYTYTTLQTHLKMLEKSVDPQKVFFRQQNLCDTLAGNSCSLVTITACPTSRAWKHLHQLRKKCVCVCVCVRVYVLVCVSSWSYYRLRGGVFHFMDTQRQSVSIITDLNRQWLMPDPNLSPTIYHTKGFLYYLNSIGRTPLVFCDYHGHSRKKNVFLYGCSMKETLWQSGSPINTASLKEDPGYRTLAKTLDRIAPAFSFNNCNYLVEKSRASTARVVVWREIGVLRSYTMESTYNGCNQGIYKGLQTGTWELEEMGMKFSQSLLTLRRNAIHYNSRLIHHASALLDLDDRLLDHKSNNCFEDDEPPCMEEIEYSSCSDPFGANELDTEVNGNTSSEEEDEEDADICRDGKQHNNRKSHLVPHYLKQDALETLTIKSGQCNGSNGYLY</sequence>
<comment type="catalytic activity">
    <reaction evidence="7">
        <text>(L-glutamyl)(n+1)-gamma-L-glutamyl-L-glutamyl-[protein] + H2O = (L-glutamyl)(n)-gamma-L-glutamyl-L-glutamyl-[protein] + L-glutamate</text>
        <dbReference type="Rhea" id="RHEA:60004"/>
        <dbReference type="Rhea" id="RHEA-COMP:15519"/>
        <dbReference type="Rhea" id="RHEA-COMP:15675"/>
        <dbReference type="ChEBI" id="CHEBI:15377"/>
        <dbReference type="ChEBI" id="CHEBI:29985"/>
        <dbReference type="ChEBI" id="CHEBI:143623"/>
    </reaction>
    <physiologicalReaction direction="left-to-right" evidence="7">
        <dbReference type="Rhea" id="RHEA:60005"/>
    </physiologicalReaction>
</comment>
<evidence type="ECO:0000256" key="7">
    <source>
        <dbReference type="ARBA" id="ARBA00029302"/>
    </source>
</evidence>
<dbReference type="Pfam" id="PF18027">
    <property type="entry name" value="Pepdidase_M14_N"/>
    <property type="match status" value="1"/>
</dbReference>